<dbReference type="Proteomes" id="UP000076580">
    <property type="component" value="Chromosome 03"/>
</dbReference>
<name>A0A151GAV9_DRECN</name>
<comment type="subunit">
    <text evidence="1">Component of the NuA4 histone acetyltransferase complex.</text>
</comment>
<evidence type="ECO:0000259" key="3">
    <source>
        <dbReference type="PROSITE" id="PS50013"/>
    </source>
</evidence>
<dbReference type="InterPro" id="IPR016197">
    <property type="entry name" value="Chromo-like_dom_sf"/>
</dbReference>
<feature type="compositionally biased region" description="Polar residues" evidence="2">
    <location>
        <begin position="194"/>
        <end position="218"/>
    </location>
</feature>
<evidence type="ECO:0000313" key="4">
    <source>
        <dbReference type="EMBL" id="KYK54230.1"/>
    </source>
</evidence>
<evidence type="ECO:0000256" key="1">
    <source>
        <dbReference type="ARBA" id="ARBA00011353"/>
    </source>
</evidence>
<keyword evidence="5" id="KW-1185">Reference proteome</keyword>
<dbReference type="GeneID" id="63718830"/>
<feature type="region of interest" description="Disordered" evidence="2">
    <location>
        <begin position="147"/>
        <end position="239"/>
    </location>
</feature>
<dbReference type="Gene3D" id="2.40.50.40">
    <property type="match status" value="1"/>
</dbReference>
<feature type="compositionally biased region" description="Basic and acidic residues" evidence="2">
    <location>
        <begin position="444"/>
        <end position="455"/>
    </location>
</feature>
<organism evidence="4 5">
    <name type="scientific">Drechmeria coniospora</name>
    <name type="common">Nematophagous fungus</name>
    <name type="synonym">Meria coniospora</name>
    <dbReference type="NCBI Taxonomy" id="98403"/>
    <lineage>
        <taxon>Eukaryota</taxon>
        <taxon>Fungi</taxon>
        <taxon>Dikarya</taxon>
        <taxon>Ascomycota</taxon>
        <taxon>Pezizomycotina</taxon>
        <taxon>Sordariomycetes</taxon>
        <taxon>Hypocreomycetidae</taxon>
        <taxon>Hypocreales</taxon>
        <taxon>Ophiocordycipitaceae</taxon>
        <taxon>Drechmeria</taxon>
    </lineage>
</organism>
<dbReference type="RefSeq" id="XP_040653582.1">
    <property type="nucleotide sequence ID" value="XM_040803478.1"/>
</dbReference>
<dbReference type="InterPro" id="IPR000953">
    <property type="entry name" value="Chromo/chromo_shadow_dom"/>
</dbReference>
<dbReference type="Pfam" id="PF00385">
    <property type="entry name" value="Chromo"/>
    <property type="match status" value="1"/>
</dbReference>
<evidence type="ECO:0000313" key="5">
    <source>
        <dbReference type="Proteomes" id="UP000076580"/>
    </source>
</evidence>
<dbReference type="EMBL" id="LAYC01000003">
    <property type="protein sequence ID" value="KYK54230.1"/>
    <property type="molecule type" value="Genomic_DNA"/>
</dbReference>
<feature type="compositionally biased region" description="Basic and acidic residues" evidence="2">
    <location>
        <begin position="157"/>
        <end position="169"/>
    </location>
</feature>
<sequence length="1331" mass="149574">MENPSQGRNGSVQDDVLSVTSTIEETHNSDEEFTVERILADRLIEGRVLYLVQWEGYELSSATWEPEDCFKPGTISDWEDFKRKTGRSTALGFTVRRWKDSVECTIKRKRARHDARNRKRAALGESTTEFSSLFEEYLNALQIGLEGEEDPDSEGDSAGKETRKDNEDAQREDEDSDDEMTVLETLRSAGHIRPQTNSGEEQSNIEAGPNATAQNPQPVSRKRRQSDSIISPTAAAHVPEQGGKMSVLKNAPYQVRRRMSTSTTKGAISRQAIISTPKQRDVASVRSGIAASSNRIESSAAKAGAISSNVFLGGKTRKKRSTLLDAVSDSTKDPKFLRLRHQRLVEKQLRDGEGTRAPRRPSGEVFSLAGHTQQVLGPQPSASELISEMDITSSTMGMNSSQTLRETTGGSKRDRKTHTQDGDEAITDSTENVKKQRRSVHFSDVPEVRDATDSEKSEIIVAGPALDDMAIDDDQPAATPPTEAASGSRQPATQSVCKECQFGSGAAQALQLGFAGVPVHENIPWIEQFKSQNRIVFSHSCTAQNFALRTDLWEEQLCRGHVSEAGAAVRSIAERLRVGSLGLLCYGGRYCVLVFPSDSEDWNRGAEVDASTASTDSALSYIIFKPRPILDASTLAPIAYTAARPEPSAKSDPAHVPVFDMVFGPTYYQLLPSESLNSKKHKFFIAFPHCALEEALLVSQWLRGSATSSDAECVILTSLQPGHWLNFAKVDSGTVIVHEDAVWAIRLFPNLADLLHKSSRVFSFWIFRRALVLEHPLPCLEPSPLGARNTELCRVFSHGTAILVTPSFFVAQPAQAYNFVKWWYQNYSPKSKTLRSGSLVVCAGIADWIRDLALEKTQRYHDKPKDRTTEGLTLAAIESLFKSWALMRQFMTELDDETDGSSLVFAPEDIDDDDEQSLVNWFGWWTISHMHQVRKLYILGSGKQHHARLTRLLQPPHFRPLVSREPDARARRPSKTQETLQLVLSDEGTAIADYTTGLNDSIKQMSACPLIFYMYPISYWNPDMAFHFGDYNSTFSSFRAWLHFFPDYIDDRTTRGHKKARAPWINTCAGLFYTIEEEWDPSRFPKNAKPNRRPWAAMLRPTNPHIKPWKGIELFIWDYAAREQQAEGEPLYASDLIEAQHRLVKLVQEQSGEQLRLPLDRVWLGGFVPGQARGDFSHPLDVTLDYLTKLPQMIRSWLPAPQQMLPDKGWMPVKLEKRPQPGSPHQSATPEVVDTVKTEVAAQETRPAAMKTVFEPPLAIGLRSRDYSSSNRLYEWAAAQRRNGVRGKSEYRFRPTMEWYHDQVLEGRGFHHITVTDWKTIFERFHIHNPK</sequence>
<feature type="region of interest" description="Disordered" evidence="2">
    <location>
        <begin position="393"/>
        <end position="455"/>
    </location>
</feature>
<comment type="caution">
    <text evidence="4">The sequence shown here is derived from an EMBL/GenBank/DDBJ whole genome shotgun (WGS) entry which is preliminary data.</text>
</comment>
<dbReference type="InParanoid" id="A0A151GAV9"/>
<gene>
    <name evidence="4" type="ORF">DCS_06187</name>
</gene>
<dbReference type="InterPro" id="IPR023780">
    <property type="entry name" value="Chromo_domain"/>
</dbReference>
<feature type="compositionally biased region" description="Polar residues" evidence="2">
    <location>
        <begin position="393"/>
        <end position="410"/>
    </location>
</feature>
<dbReference type="SUPFAM" id="SSF54160">
    <property type="entry name" value="Chromo domain-like"/>
    <property type="match status" value="1"/>
</dbReference>
<feature type="domain" description="Chromo" evidence="3">
    <location>
        <begin position="33"/>
        <end position="67"/>
    </location>
</feature>
<dbReference type="SMART" id="SM00298">
    <property type="entry name" value="CHROMO"/>
    <property type="match status" value="1"/>
</dbReference>
<dbReference type="CDD" id="cd18966">
    <property type="entry name" value="chromodomain"/>
    <property type="match status" value="1"/>
</dbReference>
<dbReference type="GO" id="GO:0006338">
    <property type="term" value="P:chromatin remodeling"/>
    <property type="evidence" value="ECO:0007669"/>
    <property type="project" value="UniProtKB-ARBA"/>
</dbReference>
<protein>
    <recommendedName>
        <fullName evidence="3">Chromo domain-containing protein</fullName>
    </recommendedName>
</protein>
<reference evidence="4 5" key="1">
    <citation type="journal article" date="2016" name="Sci. Rep.">
        <title>Insights into Adaptations to a Near-Obligate Nematode Endoparasitic Lifestyle from the Finished Genome of Drechmeria coniospora.</title>
        <authorList>
            <person name="Zhang L."/>
            <person name="Zhou Z."/>
            <person name="Guo Q."/>
            <person name="Fokkens L."/>
            <person name="Miskei M."/>
            <person name="Pocsi I."/>
            <person name="Zhang W."/>
            <person name="Chen M."/>
            <person name="Wang L."/>
            <person name="Sun Y."/>
            <person name="Donzelli B.G."/>
            <person name="Gibson D.M."/>
            <person name="Nelson D.R."/>
            <person name="Luo J.G."/>
            <person name="Rep M."/>
            <person name="Liu H."/>
            <person name="Yang S."/>
            <person name="Wang J."/>
            <person name="Krasnoff S.B."/>
            <person name="Xu Y."/>
            <person name="Molnar I."/>
            <person name="Lin M."/>
        </authorList>
    </citation>
    <scope>NUCLEOTIDE SEQUENCE [LARGE SCALE GENOMIC DNA]</scope>
    <source>
        <strain evidence="4 5">ARSEF 6962</strain>
    </source>
</reference>
<accession>A0A151GAV9</accession>
<feature type="region of interest" description="Disordered" evidence="2">
    <location>
        <begin position="467"/>
        <end position="490"/>
    </location>
</feature>
<dbReference type="STRING" id="98403.A0A151GAV9"/>
<evidence type="ECO:0000256" key="2">
    <source>
        <dbReference type="SAM" id="MobiDB-lite"/>
    </source>
</evidence>
<proteinExistence type="predicted"/>
<dbReference type="PROSITE" id="PS50013">
    <property type="entry name" value="CHROMO_2"/>
    <property type="match status" value="1"/>
</dbReference>
<feature type="compositionally biased region" description="Acidic residues" evidence="2">
    <location>
        <begin position="170"/>
        <end position="181"/>
    </location>
</feature>